<dbReference type="InterPro" id="IPR036388">
    <property type="entry name" value="WH-like_DNA-bd_sf"/>
</dbReference>
<evidence type="ECO:0000313" key="5">
    <source>
        <dbReference type="EMBL" id="PCC82576.1"/>
    </source>
</evidence>
<dbReference type="InterPro" id="IPR000524">
    <property type="entry name" value="Tscrpt_reg_HTH_GntR"/>
</dbReference>
<dbReference type="Proteomes" id="UP000218690">
    <property type="component" value="Unassembled WGS sequence"/>
</dbReference>
<organism evidence="5 6">
    <name type="scientific">Corynebacterium accolens</name>
    <dbReference type="NCBI Taxonomy" id="38284"/>
    <lineage>
        <taxon>Bacteria</taxon>
        <taxon>Bacillati</taxon>
        <taxon>Actinomycetota</taxon>
        <taxon>Actinomycetes</taxon>
        <taxon>Mycobacteriales</taxon>
        <taxon>Corynebacteriaceae</taxon>
        <taxon>Corynebacterium</taxon>
    </lineage>
</organism>
<sequence length="265" mass="28879">MDAGNYSLSALPRALSNCGLTKGGSPTVTSTSESPTPLLNTVLDEIGAEIVSGTIETGQRFTLRDICVRFDISRTVAREAMRALEQLGMVSSSRRVGITVLPLSEWSVFDQSIIDWRLACEASQKKQLNSLNQLRLAIEPIAARMAATEATEEEREEILELAKRLHELEMKPSRRVGEELATDLRFHSMVLHASGNEMFAALTPSLLSMLKGKSVFGSEKRNPIAGTAHLHQELARAIAEQRPDDAENIARAILDEARASAGAKA</sequence>
<feature type="domain" description="HTH gntR-type" evidence="4">
    <location>
        <begin position="36"/>
        <end position="103"/>
    </location>
</feature>
<dbReference type="SUPFAM" id="SSF48008">
    <property type="entry name" value="GntR ligand-binding domain-like"/>
    <property type="match status" value="1"/>
</dbReference>
<dbReference type="PANTHER" id="PTHR43537:SF44">
    <property type="entry name" value="GNTR FAMILY REGULATORY PROTEIN"/>
    <property type="match status" value="1"/>
</dbReference>
<keyword evidence="3" id="KW-0804">Transcription</keyword>
<dbReference type="Pfam" id="PF00392">
    <property type="entry name" value="GntR"/>
    <property type="match status" value="1"/>
</dbReference>
<dbReference type="Gene3D" id="1.10.10.10">
    <property type="entry name" value="Winged helix-like DNA-binding domain superfamily/Winged helix DNA-binding domain"/>
    <property type="match status" value="1"/>
</dbReference>
<dbReference type="AlphaFoldDB" id="A0A2A4AK62"/>
<evidence type="ECO:0000256" key="1">
    <source>
        <dbReference type="ARBA" id="ARBA00023015"/>
    </source>
</evidence>
<dbReference type="GO" id="GO:0003677">
    <property type="term" value="F:DNA binding"/>
    <property type="evidence" value="ECO:0007669"/>
    <property type="project" value="UniProtKB-KW"/>
</dbReference>
<dbReference type="CDD" id="cd07377">
    <property type="entry name" value="WHTH_GntR"/>
    <property type="match status" value="1"/>
</dbReference>
<dbReference type="InterPro" id="IPR008920">
    <property type="entry name" value="TF_FadR/GntR_C"/>
</dbReference>
<dbReference type="PROSITE" id="PS50949">
    <property type="entry name" value="HTH_GNTR"/>
    <property type="match status" value="1"/>
</dbReference>
<proteinExistence type="predicted"/>
<dbReference type="SUPFAM" id="SSF46785">
    <property type="entry name" value="Winged helix' DNA-binding domain"/>
    <property type="match status" value="1"/>
</dbReference>
<dbReference type="Gene3D" id="1.20.120.530">
    <property type="entry name" value="GntR ligand-binding domain-like"/>
    <property type="match status" value="1"/>
</dbReference>
<reference evidence="5 6" key="1">
    <citation type="submission" date="2017-09" db="EMBL/GenBank/DDBJ databases">
        <title>Draft Genome Sequence of Corynebacterium accolens AH4003.</title>
        <authorList>
            <person name="Chen Y."/>
            <person name="Oosthuysen W.F."/>
            <person name="Kelley S."/>
            <person name="Horswill A."/>
        </authorList>
    </citation>
    <scope>NUCLEOTIDE SEQUENCE [LARGE SCALE GENOMIC DNA]</scope>
    <source>
        <strain evidence="5 6">AH4003</strain>
    </source>
</reference>
<dbReference type="SMART" id="SM00895">
    <property type="entry name" value="FCD"/>
    <property type="match status" value="1"/>
</dbReference>
<dbReference type="GO" id="GO:0003700">
    <property type="term" value="F:DNA-binding transcription factor activity"/>
    <property type="evidence" value="ECO:0007669"/>
    <property type="project" value="InterPro"/>
</dbReference>
<keyword evidence="2" id="KW-0238">DNA-binding</keyword>
<dbReference type="PANTHER" id="PTHR43537">
    <property type="entry name" value="TRANSCRIPTIONAL REGULATOR, GNTR FAMILY"/>
    <property type="match status" value="1"/>
</dbReference>
<dbReference type="Pfam" id="PF07729">
    <property type="entry name" value="FCD"/>
    <property type="match status" value="1"/>
</dbReference>
<name>A0A2A4AK62_9CORY</name>
<keyword evidence="1" id="KW-0805">Transcription regulation</keyword>
<dbReference type="SMART" id="SM00345">
    <property type="entry name" value="HTH_GNTR"/>
    <property type="match status" value="1"/>
</dbReference>
<comment type="caution">
    <text evidence="5">The sequence shown here is derived from an EMBL/GenBank/DDBJ whole genome shotgun (WGS) entry which is preliminary data.</text>
</comment>
<dbReference type="InterPro" id="IPR011711">
    <property type="entry name" value="GntR_C"/>
</dbReference>
<evidence type="ECO:0000259" key="4">
    <source>
        <dbReference type="PROSITE" id="PS50949"/>
    </source>
</evidence>
<evidence type="ECO:0000256" key="3">
    <source>
        <dbReference type="ARBA" id="ARBA00023163"/>
    </source>
</evidence>
<evidence type="ECO:0000256" key="2">
    <source>
        <dbReference type="ARBA" id="ARBA00023125"/>
    </source>
</evidence>
<gene>
    <name evidence="5" type="ORF">COM45_07015</name>
</gene>
<dbReference type="EMBL" id="NWBP01000023">
    <property type="protein sequence ID" value="PCC82576.1"/>
    <property type="molecule type" value="Genomic_DNA"/>
</dbReference>
<dbReference type="InterPro" id="IPR036390">
    <property type="entry name" value="WH_DNA-bd_sf"/>
</dbReference>
<protein>
    <submittedName>
        <fullName evidence="5">GntR family transcriptional regulator</fullName>
    </submittedName>
</protein>
<accession>A0A2A4AK62</accession>
<evidence type="ECO:0000313" key="6">
    <source>
        <dbReference type="Proteomes" id="UP000218690"/>
    </source>
</evidence>